<dbReference type="CDD" id="cd03349">
    <property type="entry name" value="LbH_XAT"/>
    <property type="match status" value="1"/>
</dbReference>
<dbReference type="PROSITE" id="PS00101">
    <property type="entry name" value="HEXAPEP_TRANSFERASES"/>
    <property type="match status" value="1"/>
</dbReference>
<proteinExistence type="inferred from homology"/>
<evidence type="ECO:0000256" key="3">
    <source>
        <dbReference type="ARBA" id="ARBA00022737"/>
    </source>
</evidence>
<accession>A0A089Q549</accession>
<dbReference type="KEGG" id="mor:MOC_1954"/>
<dbReference type="GO" id="GO:0016746">
    <property type="term" value="F:acyltransferase activity"/>
    <property type="evidence" value="ECO:0007669"/>
    <property type="project" value="UniProtKB-KW"/>
</dbReference>
<dbReference type="PANTHER" id="PTHR43300:SF11">
    <property type="entry name" value="ACETYLTRANSFERASE RV3034C-RELATED"/>
    <property type="match status" value="1"/>
</dbReference>
<dbReference type="Pfam" id="PF00132">
    <property type="entry name" value="Hexapep"/>
    <property type="match status" value="1"/>
</dbReference>
<dbReference type="InterPro" id="IPR050179">
    <property type="entry name" value="Trans_hexapeptide_repeat"/>
</dbReference>
<dbReference type="HOGENOM" id="CLU_051638_5_0_5"/>
<protein>
    <submittedName>
        <fullName evidence="5">Hexapeptide repeat containing transferase</fullName>
    </submittedName>
</protein>
<keyword evidence="3" id="KW-0677">Repeat</keyword>
<dbReference type="Proteomes" id="UP000029492">
    <property type="component" value="Chromosome"/>
</dbReference>
<keyword evidence="2 5" id="KW-0808">Transferase</keyword>
<dbReference type="PANTHER" id="PTHR43300">
    <property type="entry name" value="ACETYLTRANSFERASE"/>
    <property type="match status" value="1"/>
</dbReference>
<dbReference type="Gene3D" id="2.160.10.10">
    <property type="entry name" value="Hexapeptide repeat proteins"/>
    <property type="match status" value="1"/>
</dbReference>
<keyword evidence="6" id="KW-1185">Reference proteome</keyword>
<dbReference type="InterPro" id="IPR018357">
    <property type="entry name" value="Hexapep_transf_CS"/>
</dbReference>
<organism evidence="5 6">
    <name type="scientific">Methylobacterium oryzae CBMB20</name>
    <dbReference type="NCBI Taxonomy" id="693986"/>
    <lineage>
        <taxon>Bacteria</taxon>
        <taxon>Pseudomonadati</taxon>
        <taxon>Pseudomonadota</taxon>
        <taxon>Alphaproteobacteria</taxon>
        <taxon>Hyphomicrobiales</taxon>
        <taxon>Methylobacteriaceae</taxon>
        <taxon>Methylobacterium</taxon>
    </lineage>
</organism>
<name>A0A089Q549_9HYPH</name>
<dbReference type="STRING" id="693986.MOC_1954"/>
<dbReference type="RefSeq" id="WP_043345613.1">
    <property type="nucleotide sequence ID" value="NZ_CP003811.1"/>
</dbReference>
<evidence type="ECO:0000256" key="4">
    <source>
        <dbReference type="ARBA" id="ARBA00023315"/>
    </source>
</evidence>
<keyword evidence="4" id="KW-0012">Acyltransferase</keyword>
<dbReference type="EMBL" id="CP003811">
    <property type="protein sequence ID" value="AIQ89709.1"/>
    <property type="molecule type" value="Genomic_DNA"/>
</dbReference>
<dbReference type="GeneID" id="96607356"/>
<dbReference type="InterPro" id="IPR001451">
    <property type="entry name" value="Hexapep"/>
</dbReference>
<comment type="similarity">
    <text evidence="1">Belongs to the transferase hexapeptide repeat family.</text>
</comment>
<reference evidence="5 6" key="1">
    <citation type="journal article" date="2014" name="PLoS ONE">
        <title>Genome Information of Methylobacterium oryzae, a Plant-Probiotic Methylotroph in the Phyllosphere.</title>
        <authorList>
            <person name="Kwak M.J."/>
            <person name="Jeong H."/>
            <person name="Madhaiyan M."/>
            <person name="Lee Y."/>
            <person name="Sa T.M."/>
            <person name="Oh T.K."/>
            <person name="Kim J.F."/>
        </authorList>
    </citation>
    <scope>NUCLEOTIDE SEQUENCE [LARGE SCALE GENOMIC DNA]</scope>
    <source>
        <strain evidence="5 6">CBMB20</strain>
    </source>
</reference>
<sequence length="239" mass="26763">MISVNEDMKQEMLRRGISVLHPAPFGLPEDCTFEPPCSIKWMGIDYCLTMGAFSYAVSGYYFGADIARYCSIGESVQVGRGSHPVHCGSTSPLFYTHHSAVFDRLDPRAEDYEICGPYLWPKRVRIGNDVYIGHGAFLMPDITIGDGAIIGAMAVVTKDVPPYAIVAGSPARIVKMRFPDALIERYLKVQWWRYAFWDLRQCSITDPEKFLDAVEERIAGGMQEYRPDLIPIQSLLPGA</sequence>
<dbReference type="eggNOG" id="COG0110">
    <property type="taxonomic scope" value="Bacteria"/>
</dbReference>
<gene>
    <name evidence="5" type="ORF">MOC_1954</name>
</gene>
<dbReference type="SUPFAM" id="SSF51161">
    <property type="entry name" value="Trimeric LpxA-like enzymes"/>
    <property type="match status" value="1"/>
</dbReference>
<dbReference type="InterPro" id="IPR011004">
    <property type="entry name" value="Trimer_LpxA-like_sf"/>
</dbReference>
<evidence type="ECO:0000313" key="6">
    <source>
        <dbReference type="Proteomes" id="UP000029492"/>
    </source>
</evidence>
<evidence type="ECO:0000256" key="1">
    <source>
        <dbReference type="ARBA" id="ARBA00007274"/>
    </source>
</evidence>
<evidence type="ECO:0000256" key="2">
    <source>
        <dbReference type="ARBA" id="ARBA00022679"/>
    </source>
</evidence>
<evidence type="ECO:0000313" key="5">
    <source>
        <dbReference type="EMBL" id="AIQ89709.1"/>
    </source>
</evidence>
<dbReference type="AlphaFoldDB" id="A0A089Q549"/>